<protein>
    <submittedName>
        <fullName evidence="1">WXG100 family type VII secretion target</fullName>
    </submittedName>
</protein>
<evidence type="ECO:0000313" key="1">
    <source>
        <dbReference type="EMBL" id="MTD59469.1"/>
    </source>
</evidence>
<dbReference type="Proteomes" id="UP000440096">
    <property type="component" value="Unassembled WGS sequence"/>
</dbReference>
<dbReference type="AlphaFoldDB" id="A0A6N7ZCR5"/>
<dbReference type="OrthoDB" id="4554345at2"/>
<dbReference type="RefSeq" id="WP_154761503.1">
    <property type="nucleotide sequence ID" value="NZ_WMBA01000106.1"/>
</dbReference>
<dbReference type="InterPro" id="IPR036689">
    <property type="entry name" value="ESAT-6-like_sf"/>
</dbReference>
<comment type="caution">
    <text evidence="1">The sequence shown here is derived from an EMBL/GenBank/DDBJ whole genome shotgun (WGS) entry which is preliminary data.</text>
</comment>
<evidence type="ECO:0000313" key="2">
    <source>
        <dbReference type="Proteomes" id="UP000440096"/>
    </source>
</evidence>
<keyword evidence="2" id="KW-1185">Reference proteome</keyword>
<dbReference type="SUPFAM" id="SSF140453">
    <property type="entry name" value="EsxAB dimer-like"/>
    <property type="match status" value="1"/>
</dbReference>
<dbReference type="InterPro" id="IPR010310">
    <property type="entry name" value="T7SS_ESAT-6-like"/>
</dbReference>
<dbReference type="EMBL" id="WMBA01000106">
    <property type="protein sequence ID" value="MTD59469.1"/>
    <property type="molecule type" value="Genomic_DNA"/>
</dbReference>
<proteinExistence type="predicted"/>
<organism evidence="1 2">
    <name type="scientific">Amycolatopsis pithecellobii</name>
    <dbReference type="NCBI Taxonomy" id="664692"/>
    <lineage>
        <taxon>Bacteria</taxon>
        <taxon>Bacillati</taxon>
        <taxon>Actinomycetota</taxon>
        <taxon>Actinomycetes</taxon>
        <taxon>Pseudonocardiales</taxon>
        <taxon>Pseudonocardiaceae</taxon>
        <taxon>Amycolatopsis</taxon>
    </lineage>
</organism>
<reference evidence="1 2" key="1">
    <citation type="submission" date="2019-11" db="EMBL/GenBank/DDBJ databases">
        <title>Draft genome of Amycolatopsis RM579.</title>
        <authorList>
            <person name="Duangmal K."/>
            <person name="Mingma R."/>
        </authorList>
    </citation>
    <scope>NUCLEOTIDE SEQUENCE [LARGE SCALE GENOMIC DNA]</scope>
    <source>
        <strain evidence="1 2">RM579</strain>
    </source>
</reference>
<sequence>MPNGFTGDPADFAQAQVHVDECQLAMDQTLTKLAGQIEATRAGWDGPAAVVFQKVMDAYGEKSKQLNKALADIGEMLRSSGVAYQTQDDDVKSQISQLSSVLDGL</sequence>
<dbReference type="Pfam" id="PF06013">
    <property type="entry name" value="WXG100"/>
    <property type="match status" value="1"/>
</dbReference>
<accession>A0A6N7ZCR5</accession>
<gene>
    <name evidence="1" type="ORF">GKO32_36620</name>
</gene>
<dbReference type="Gene3D" id="1.10.287.1060">
    <property type="entry name" value="ESAT-6-like"/>
    <property type="match status" value="1"/>
</dbReference>
<name>A0A6N7ZCR5_9PSEU</name>